<dbReference type="eggNOG" id="COG1832">
    <property type="taxonomic scope" value="Bacteria"/>
</dbReference>
<dbReference type="SMART" id="SM00881">
    <property type="entry name" value="CoA_binding"/>
    <property type="match status" value="1"/>
</dbReference>
<dbReference type="Pfam" id="PF13380">
    <property type="entry name" value="CoA_binding_2"/>
    <property type="match status" value="1"/>
</dbReference>
<gene>
    <name evidence="2" type="ordered locus">Acid_0397</name>
</gene>
<feature type="domain" description="CoA-binding" evidence="1">
    <location>
        <begin position="9"/>
        <end position="103"/>
    </location>
</feature>
<name>Q02C07_SOLUE</name>
<dbReference type="STRING" id="234267.Acid_0397"/>
<dbReference type="PANTHER" id="PTHR33303:SF2">
    <property type="entry name" value="COA-BINDING DOMAIN-CONTAINING PROTEIN"/>
    <property type="match status" value="1"/>
</dbReference>
<evidence type="ECO:0000259" key="1">
    <source>
        <dbReference type="SMART" id="SM00881"/>
    </source>
</evidence>
<dbReference type="InterPro" id="IPR036291">
    <property type="entry name" value="NAD(P)-bd_dom_sf"/>
</dbReference>
<dbReference type="Gene3D" id="3.40.50.720">
    <property type="entry name" value="NAD(P)-binding Rossmann-like Domain"/>
    <property type="match status" value="1"/>
</dbReference>
<sequence length="153" mass="17040">MSLDRIQDFLAQKRFAFVGVARQPRDFSRMLFREFRARGYDPVPVHPVNDDIDGVPCARSLGAIDPPVDSVLFMTKPEVTRALLRECVDAGVKRVWLYRASGKGSVSPEALAFCEANGIAVVPGECPFMFFPEPGLVHRFHGFVKKIAGAYPR</sequence>
<accession>Q02C07</accession>
<reference evidence="2" key="1">
    <citation type="submission" date="2006-10" db="EMBL/GenBank/DDBJ databases">
        <title>Complete sequence of Solibacter usitatus Ellin6076.</title>
        <authorList>
            <consortium name="US DOE Joint Genome Institute"/>
            <person name="Copeland A."/>
            <person name="Lucas S."/>
            <person name="Lapidus A."/>
            <person name="Barry K."/>
            <person name="Detter J.C."/>
            <person name="Glavina del Rio T."/>
            <person name="Hammon N."/>
            <person name="Israni S."/>
            <person name="Dalin E."/>
            <person name="Tice H."/>
            <person name="Pitluck S."/>
            <person name="Thompson L.S."/>
            <person name="Brettin T."/>
            <person name="Bruce D."/>
            <person name="Han C."/>
            <person name="Tapia R."/>
            <person name="Gilna P."/>
            <person name="Schmutz J."/>
            <person name="Larimer F."/>
            <person name="Land M."/>
            <person name="Hauser L."/>
            <person name="Kyrpides N."/>
            <person name="Mikhailova N."/>
            <person name="Janssen P.H."/>
            <person name="Kuske C.R."/>
            <person name="Richardson P."/>
        </authorList>
    </citation>
    <scope>NUCLEOTIDE SEQUENCE</scope>
    <source>
        <strain evidence="2">Ellin6076</strain>
    </source>
</reference>
<dbReference type="EMBL" id="CP000473">
    <property type="protein sequence ID" value="ABJ81409.1"/>
    <property type="molecule type" value="Genomic_DNA"/>
</dbReference>
<dbReference type="AlphaFoldDB" id="Q02C07"/>
<dbReference type="HOGENOM" id="CLU_112567_1_0_0"/>
<evidence type="ECO:0000313" key="2">
    <source>
        <dbReference type="EMBL" id="ABJ81409.1"/>
    </source>
</evidence>
<protein>
    <submittedName>
        <fullName evidence="2">CoA-binding protein</fullName>
    </submittedName>
</protein>
<organism evidence="2">
    <name type="scientific">Solibacter usitatus (strain Ellin6076)</name>
    <dbReference type="NCBI Taxonomy" id="234267"/>
    <lineage>
        <taxon>Bacteria</taxon>
        <taxon>Pseudomonadati</taxon>
        <taxon>Acidobacteriota</taxon>
        <taxon>Terriglobia</taxon>
        <taxon>Bryobacterales</taxon>
        <taxon>Solibacteraceae</taxon>
        <taxon>Candidatus Solibacter</taxon>
    </lineage>
</organism>
<dbReference type="SUPFAM" id="SSF51735">
    <property type="entry name" value="NAD(P)-binding Rossmann-fold domains"/>
    <property type="match status" value="1"/>
</dbReference>
<dbReference type="PANTHER" id="PTHR33303">
    <property type="entry name" value="CYTOPLASMIC PROTEIN-RELATED"/>
    <property type="match status" value="1"/>
</dbReference>
<dbReference type="InParanoid" id="Q02C07"/>
<proteinExistence type="predicted"/>
<dbReference type="InterPro" id="IPR003781">
    <property type="entry name" value="CoA-bd"/>
</dbReference>
<dbReference type="KEGG" id="sus:Acid_0397"/>
<dbReference type="OrthoDB" id="9804695at2"/>